<organism evidence="7">
    <name type="scientific">viral metagenome</name>
    <dbReference type="NCBI Taxonomy" id="1070528"/>
    <lineage>
        <taxon>unclassified sequences</taxon>
        <taxon>metagenomes</taxon>
        <taxon>organismal metagenomes</taxon>
    </lineage>
</organism>
<evidence type="ECO:0000256" key="5">
    <source>
        <dbReference type="SAM" id="MobiDB-lite"/>
    </source>
</evidence>
<comment type="similarity">
    <text evidence="1">Belongs to the RecA family.</text>
</comment>
<feature type="compositionally biased region" description="Basic and acidic residues" evidence="5">
    <location>
        <begin position="22"/>
        <end position="37"/>
    </location>
</feature>
<keyword evidence="2" id="KW-0547">Nucleotide-binding</keyword>
<dbReference type="InterPro" id="IPR020587">
    <property type="entry name" value="RecA_monomer-monomer_interface"/>
</dbReference>
<reference evidence="7" key="1">
    <citation type="submission" date="2020-03" db="EMBL/GenBank/DDBJ databases">
        <title>The deep terrestrial virosphere.</title>
        <authorList>
            <person name="Holmfeldt K."/>
            <person name="Nilsson E."/>
            <person name="Simone D."/>
            <person name="Lopez-Fernandez M."/>
            <person name="Wu X."/>
            <person name="de Brujin I."/>
            <person name="Lundin D."/>
            <person name="Andersson A."/>
            <person name="Bertilsson S."/>
            <person name="Dopson M."/>
        </authorList>
    </citation>
    <scope>NUCLEOTIDE SEQUENCE</scope>
    <source>
        <strain evidence="7">TM448B03047</strain>
    </source>
</reference>
<dbReference type="InterPro" id="IPR013765">
    <property type="entry name" value="DNA_recomb/repair_RecA"/>
</dbReference>
<dbReference type="PANTHER" id="PTHR45900:SF1">
    <property type="entry name" value="MITOCHONDRIAL DNA REPAIR PROTEIN RECA HOMOLOG-RELATED"/>
    <property type="match status" value="1"/>
</dbReference>
<dbReference type="AlphaFoldDB" id="A0A6M3XWL4"/>
<dbReference type="Gene3D" id="3.40.50.300">
    <property type="entry name" value="P-loop containing nucleotide triphosphate hydrolases"/>
    <property type="match status" value="1"/>
</dbReference>
<dbReference type="GO" id="GO:0005524">
    <property type="term" value="F:ATP binding"/>
    <property type="evidence" value="ECO:0007669"/>
    <property type="project" value="UniProtKB-KW"/>
</dbReference>
<dbReference type="GO" id="GO:0008094">
    <property type="term" value="F:ATP-dependent activity, acting on DNA"/>
    <property type="evidence" value="ECO:0007669"/>
    <property type="project" value="InterPro"/>
</dbReference>
<gene>
    <name evidence="7" type="ORF">TM448B03047_0004</name>
</gene>
<feature type="region of interest" description="Disordered" evidence="5">
    <location>
        <begin position="1"/>
        <end position="38"/>
    </location>
</feature>
<evidence type="ECO:0000256" key="4">
    <source>
        <dbReference type="ARBA" id="ARBA00023172"/>
    </source>
</evidence>
<dbReference type="PANTHER" id="PTHR45900">
    <property type="entry name" value="RECA"/>
    <property type="match status" value="1"/>
</dbReference>
<evidence type="ECO:0000256" key="2">
    <source>
        <dbReference type="ARBA" id="ARBA00022741"/>
    </source>
</evidence>
<dbReference type="PRINTS" id="PR00142">
    <property type="entry name" value="RECA"/>
</dbReference>
<protein>
    <submittedName>
        <fullName evidence="7">Putative RecA</fullName>
    </submittedName>
</protein>
<accession>A0A6M3XWL4</accession>
<evidence type="ECO:0000256" key="3">
    <source>
        <dbReference type="ARBA" id="ARBA00022840"/>
    </source>
</evidence>
<dbReference type="InterPro" id="IPR027417">
    <property type="entry name" value="P-loop_NTPase"/>
</dbReference>
<sequence>MARMPSAKKPTPRKPSSSDLAKQVEEQSSKPIERKEPMIPIDKGVISTGSTLLDLAISGRRVRGGGVPGGMIMIYFGPSSSGKTILLCELMANAKAKIVKDTGAGAEEIIKIGPRAQDPETRMDKGFVRHIFRVDLEEGENYLQPATVLDAFKNIWDWKPDPSNLNVYATDSIAALTTESELDRVGQLGRQAAELSQELRMVKNHLQEYNILMACTNQERANMMQGRGPATKQAGGFAIGFWSSLNIRIKPDPGGKYIKTKVKSKQGKEEERIIGVKSLCRVEKSSVDVPYREAPVIIMFDYGVDDVRANLLWLNDKGVFDEQGPRGGWVKKKGYVVGGKRYLSIDAAVETVESQELQEEIKDQVIDTWEFLDQQTITERSPKQR</sequence>
<evidence type="ECO:0000256" key="1">
    <source>
        <dbReference type="ARBA" id="ARBA00009391"/>
    </source>
</evidence>
<dbReference type="SUPFAM" id="SSF52540">
    <property type="entry name" value="P-loop containing nucleoside triphosphate hydrolases"/>
    <property type="match status" value="1"/>
</dbReference>
<evidence type="ECO:0000259" key="6">
    <source>
        <dbReference type="PROSITE" id="PS50163"/>
    </source>
</evidence>
<dbReference type="GO" id="GO:0006281">
    <property type="term" value="P:DNA repair"/>
    <property type="evidence" value="ECO:0007669"/>
    <property type="project" value="InterPro"/>
</dbReference>
<dbReference type="EMBL" id="MT144987">
    <property type="protein sequence ID" value="QJI02262.1"/>
    <property type="molecule type" value="Genomic_DNA"/>
</dbReference>
<dbReference type="GO" id="GO:0005829">
    <property type="term" value="C:cytosol"/>
    <property type="evidence" value="ECO:0007669"/>
    <property type="project" value="TreeGrafter"/>
</dbReference>
<keyword evidence="4" id="KW-0233">DNA recombination</keyword>
<proteinExistence type="inferred from homology"/>
<dbReference type="GO" id="GO:0006310">
    <property type="term" value="P:DNA recombination"/>
    <property type="evidence" value="ECO:0007669"/>
    <property type="project" value="UniProtKB-KW"/>
</dbReference>
<dbReference type="InterPro" id="IPR049428">
    <property type="entry name" value="RecA-like_N"/>
</dbReference>
<name>A0A6M3XWL4_9ZZZZ</name>
<evidence type="ECO:0000313" key="7">
    <source>
        <dbReference type="EMBL" id="QJI02262.1"/>
    </source>
</evidence>
<dbReference type="GO" id="GO:0003697">
    <property type="term" value="F:single-stranded DNA binding"/>
    <property type="evidence" value="ECO:0007669"/>
    <property type="project" value="InterPro"/>
</dbReference>
<dbReference type="Pfam" id="PF00154">
    <property type="entry name" value="RecA_N"/>
    <property type="match status" value="1"/>
</dbReference>
<feature type="domain" description="RecA family profile 2" evidence="6">
    <location>
        <begin position="222"/>
        <end position="309"/>
    </location>
</feature>
<keyword evidence="3" id="KW-0067">ATP-binding</keyword>
<dbReference type="PROSITE" id="PS50163">
    <property type="entry name" value="RECA_3"/>
    <property type="match status" value="1"/>
</dbReference>